<feature type="binding site" evidence="8">
    <location>
        <position position="404"/>
    </location>
    <ligand>
        <name>Mg(2+)</name>
        <dbReference type="ChEBI" id="CHEBI:18420"/>
    </ligand>
</feature>
<dbReference type="GO" id="GO:0046872">
    <property type="term" value="F:metal ion binding"/>
    <property type="evidence" value="ECO:0007669"/>
    <property type="project" value="UniProtKB-KW"/>
</dbReference>
<evidence type="ECO:0000259" key="10">
    <source>
        <dbReference type="Pfam" id="PF02503"/>
    </source>
</evidence>
<keyword evidence="1 8" id="KW-0597">Phosphoprotein</keyword>
<name>A0AAE3E088_9FIRM</name>
<keyword evidence="2 8" id="KW-0808">Transferase</keyword>
<organism evidence="14 15">
    <name type="scientific">Hominilimicola fabiformis</name>
    <dbReference type="NCBI Taxonomy" id="2885356"/>
    <lineage>
        <taxon>Bacteria</taxon>
        <taxon>Bacillati</taxon>
        <taxon>Bacillota</taxon>
        <taxon>Clostridia</taxon>
        <taxon>Eubacteriales</taxon>
        <taxon>Oscillospiraceae</taxon>
        <taxon>Hominilimicola</taxon>
    </lineage>
</organism>
<dbReference type="InterPro" id="IPR003414">
    <property type="entry name" value="PP_kinase"/>
</dbReference>
<dbReference type="InterPro" id="IPR041108">
    <property type="entry name" value="PP_kinase_C_1"/>
</dbReference>
<proteinExistence type="inferred from homology"/>
<dbReference type="CDD" id="cd09165">
    <property type="entry name" value="PLDc_PaPPK1_C1_like"/>
    <property type="match status" value="1"/>
</dbReference>
<protein>
    <recommendedName>
        <fullName evidence="8 9">Polyphosphate kinase</fullName>
        <ecNumber evidence="8 9">2.7.4.1</ecNumber>
    </recommendedName>
    <alternativeName>
        <fullName evidence="8">ATP-polyphosphate phosphotransferase</fullName>
    </alternativeName>
    <alternativeName>
        <fullName evidence="8">Polyphosphoric acid kinase</fullName>
    </alternativeName>
</protein>
<dbReference type="NCBIfam" id="NF003921">
    <property type="entry name" value="PRK05443.2-2"/>
    <property type="match status" value="1"/>
</dbReference>
<dbReference type="Pfam" id="PF13089">
    <property type="entry name" value="PP_kinase_N"/>
    <property type="match status" value="1"/>
</dbReference>
<dbReference type="PIRSF" id="PIRSF015589">
    <property type="entry name" value="PP_kinase"/>
    <property type="match status" value="1"/>
</dbReference>
<evidence type="ECO:0000259" key="13">
    <source>
        <dbReference type="Pfam" id="PF17941"/>
    </source>
</evidence>
<reference evidence="14 15" key="1">
    <citation type="submission" date="2021-10" db="EMBL/GenBank/DDBJ databases">
        <title>Anaerobic single-cell dispensing facilitates the cultivation of human gut bacteria.</title>
        <authorList>
            <person name="Afrizal A."/>
        </authorList>
    </citation>
    <scope>NUCLEOTIDE SEQUENCE [LARGE SCALE GENOMIC DNA]</scope>
    <source>
        <strain evidence="14 15">CLA-AA-H232</strain>
    </source>
</reference>
<keyword evidence="5 8" id="KW-0418">Kinase</keyword>
<dbReference type="Gene3D" id="3.30.870.10">
    <property type="entry name" value="Endonuclease Chain A"/>
    <property type="match status" value="2"/>
</dbReference>
<dbReference type="EMBL" id="JAJEQM010000022">
    <property type="protein sequence ID" value="MCC2211666.1"/>
    <property type="molecule type" value="Genomic_DNA"/>
</dbReference>
<dbReference type="InterPro" id="IPR036832">
    <property type="entry name" value="PPK_N_dom_sf"/>
</dbReference>
<dbReference type="EC" id="2.7.4.1" evidence="8 9"/>
<feature type="binding site" evidence="8">
    <location>
        <position position="374"/>
    </location>
    <ligand>
        <name>Mg(2+)</name>
        <dbReference type="ChEBI" id="CHEBI:18420"/>
    </ligand>
</feature>
<dbReference type="PANTHER" id="PTHR30218">
    <property type="entry name" value="POLYPHOSPHATE KINASE"/>
    <property type="match status" value="1"/>
</dbReference>
<dbReference type="InterPro" id="IPR025200">
    <property type="entry name" value="PPK_C_dom2"/>
</dbReference>
<dbReference type="SUPFAM" id="SSF143724">
    <property type="entry name" value="PHP14-like"/>
    <property type="match status" value="1"/>
</dbReference>
<dbReference type="InterPro" id="IPR024953">
    <property type="entry name" value="PP_kinase_middle"/>
</dbReference>
<dbReference type="GO" id="GO:0006799">
    <property type="term" value="P:polyphosphate biosynthetic process"/>
    <property type="evidence" value="ECO:0007669"/>
    <property type="project" value="UniProtKB-UniRule"/>
</dbReference>
<keyword evidence="15" id="KW-1185">Reference proteome</keyword>
<evidence type="ECO:0000256" key="4">
    <source>
        <dbReference type="ARBA" id="ARBA00022741"/>
    </source>
</evidence>
<dbReference type="GO" id="GO:0008976">
    <property type="term" value="F:polyphosphate kinase activity"/>
    <property type="evidence" value="ECO:0007669"/>
    <property type="project" value="UniProtKB-UniRule"/>
</dbReference>
<dbReference type="CDD" id="cd09168">
    <property type="entry name" value="PLDc_PaPPK1_C2_like"/>
    <property type="match status" value="1"/>
</dbReference>
<dbReference type="Gene3D" id="1.20.58.310">
    <property type="entry name" value="Polyphosphate kinase N-terminal domain"/>
    <property type="match status" value="1"/>
</dbReference>
<feature type="domain" description="Polyphosphate kinase middle" evidence="10">
    <location>
        <begin position="126"/>
        <end position="304"/>
    </location>
</feature>
<feature type="binding site" evidence="8">
    <location>
        <position position="50"/>
    </location>
    <ligand>
        <name>ATP</name>
        <dbReference type="ChEBI" id="CHEBI:30616"/>
    </ligand>
</feature>
<keyword evidence="6 8" id="KW-0067">ATP-binding</keyword>
<dbReference type="Pfam" id="PF02503">
    <property type="entry name" value="PP_kinase"/>
    <property type="match status" value="1"/>
</dbReference>
<evidence type="ECO:0000256" key="3">
    <source>
        <dbReference type="ARBA" id="ARBA00022723"/>
    </source>
</evidence>
<sequence>MIMQDYNKSENYINRELSWLDFNLRVLHEARDKENPLFERLKFLAITSSNLDEFFMVRVASLKNMEISDYKKKDASGLTPHEQLEKISEKTHNMVDMQYSTYEKLLLPQLAVENISILNRNQLSEEQKKFIEKYFKNEIYPVLTPMAVDSSRPFPLIQNKVLNICALIKKENKEQAFATVQIPSVFKRIVKLPSENGKKQFILLEEIVQEFLPMLFMGYDVLCSYSYRVMRDADIPIDEDDSEDLLIEIEKSLKERERSGVIRLEVDSKVKGELLSILKKELKVKNDDIYKINGPIDFTFLNKLYSEDGFDKYKYKPFKSQVRPELKNVDLFEKIREGDILLHHPYDSFSTIVDLIKQAAVDENVLAIKQTLYRVSGNSPIIEALSRAAENGKQVSVLVELKARFDEENNIIWARKLEKAGCHVIYGLLGLKTHSKITEIVRREEDGIRRYVHLGTGNYNDITANFYTDMGLLTCSKPIGDDAGAFFNMISGFSEPSHWNKLILAPLWLRKKTEEMIEREIKHAKEGRKARIVAKVNSLVDPKIIELLYKASCSGVKIDLIVRGICALRAGVKDLSENITVRSIVGRYLEHTRIYYFYNDGQENVFCASADWMQRNLNRRVEIMFPIDDENLKKDVINVLDVQLSDTMRAHIQHDGVYTKDRRGKKKLDCQEYCMEQAVERANKVVEKKTSRVFIPKMKPEEE</sequence>
<evidence type="ECO:0000259" key="11">
    <source>
        <dbReference type="Pfam" id="PF13089"/>
    </source>
</evidence>
<feature type="domain" description="Polyphosphate kinase N-terminal" evidence="11">
    <location>
        <begin position="12"/>
        <end position="117"/>
    </location>
</feature>
<feature type="domain" description="Polyphosphate kinase C-terminal" evidence="13">
    <location>
        <begin position="331"/>
        <end position="495"/>
    </location>
</feature>
<dbReference type="GO" id="GO:0005524">
    <property type="term" value="F:ATP binding"/>
    <property type="evidence" value="ECO:0007669"/>
    <property type="project" value="UniProtKB-KW"/>
</dbReference>
<dbReference type="NCBIfam" id="NF003918">
    <property type="entry name" value="PRK05443.1-2"/>
    <property type="match status" value="1"/>
</dbReference>
<comment type="caution">
    <text evidence="14">The sequence shown here is derived from an EMBL/GenBank/DDBJ whole genome shotgun (WGS) entry which is preliminary data.</text>
</comment>
<keyword evidence="4 8" id="KW-0547">Nucleotide-binding</keyword>
<gene>
    <name evidence="8" type="primary">ppk</name>
    <name evidence="14" type="ORF">LKE05_12835</name>
</gene>
<evidence type="ECO:0000256" key="2">
    <source>
        <dbReference type="ARBA" id="ARBA00022679"/>
    </source>
</evidence>
<dbReference type="InterPro" id="IPR036830">
    <property type="entry name" value="PP_kinase_middle_dom_sf"/>
</dbReference>
<feature type="binding site" evidence="8">
    <location>
        <position position="563"/>
    </location>
    <ligand>
        <name>ATP</name>
        <dbReference type="ChEBI" id="CHEBI:30616"/>
    </ligand>
</feature>
<dbReference type="InterPro" id="IPR025198">
    <property type="entry name" value="PPK_N_dom"/>
</dbReference>
<feature type="binding site" evidence="8">
    <location>
        <position position="467"/>
    </location>
    <ligand>
        <name>ATP</name>
        <dbReference type="ChEBI" id="CHEBI:30616"/>
    </ligand>
</feature>
<evidence type="ECO:0000256" key="5">
    <source>
        <dbReference type="ARBA" id="ARBA00022777"/>
    </source>
</evidence>
<comment type="PTM">
    <text evidence="8 9">An intermediate of this reaction is the autophosphorylated ppk in which a phosphate is covalently linked to a histidine residue through a N-P bond.</text>
</comment>
<dbReference type="HAMAP" id="MF_00347">
    <property type="entry name" value="Polyphosphate_kinase"/>
    <property type="match status" value="1"/>
</dbReference>
<evidence type="ECO:0000256" key="1">
    <source>
        <dbReference type="ARBA" id="ARBA00022553"/>
    </source>
</evidence>
<evidence type="ECO:0000259" key="12">
    <source>
        <dbReference type="Pfam" id="PF13090"/>
    </source>
</evidence>
<evidence type="ECO:0000256" key="6">
    <source>
        <dbReference type="ARBA" id="ARBA00022840"/>
    </source>
</evidence>
<dbReference type="Pfam" id="PF13090">
    <property type="entry name" value="PP_kinase_C"/>
    <property type="match status" value="1"/>
</dbReference>
<evidence type="ECO:0000313" key="15">
    <source>
        <dbReference type="Proteomes" id="UP001198242"/>
    </source>
</evidence>
<evidence type="ECO:0000313" key="14">
    <source>
        <dbReference type="EMBL" id="MCC2211666.1"/>
    </source>
</evidence>
<dbReference type="Pfam" id="PF17941">
    <property type="entry name" value="PP_kinase_C_1"/>
    <property type="match status" value="1"/>
</dbReference>
<dbReference type="PANTHER" id="PTHR30218:SF0">
    <property type="entry name" value="POLYPHOSPHATE KINASE"/>
    <property type="match status" value="1"/>
</dbReference>
<dbReference type="Gene3D" id="3.30.1840.10">
    <property type="entry name" value="Polyphosphate kinase middle domain"/>
    <property type="match status" value="1"/>
</dbReference>
<dbReference type="AlphaFoldDB" id="A0AAE3E088"/>
<comment type="function">
    <text evidence="8 9">Catalyzes the reversible transfer of the terminal phosphate of ATP to form a long-chain polyphosphate (polyP).</text>
</comment>
<feature type="domain" description="Polyphosphate kinase C-terminal" evidence="12">
    <location>
        <begin position="502"/>
        <end position="669"/>
    </location>
</feature>
<comment type="cofactor">
    <cofactor evidence="8">
        <name>Mg(2+)</name>
        <dbReference type="ChEBI" id="CHEBI:18420"/>
    </cofactor>
</comment>
<evidence type="ECO:0000256" key="7">
    <source>
        <dbReference type="ARBA" id="ARBA00022842"/>
    </source>
</evidence>
<dbReference type="RefSeq" id="WP_308457102.1">
    <property type="nucleotide sequence ID" value="NZ_JAJEQM010000022.1"/>
</dbReference>
<dbReference type="GO" id="GO:0009358">
    <property type="term" value="C:polyphosphate kinase complex"/>
    <property type="evidence" value="ECO:0007669"/>
    <property type="project" value="InterPro"/>
</dbReference>
<comment type="similarity">
    <text evidence="8 9">Belongs to the polyphosphate kinase 1 (PPK1) family.</text>
</comment>
<dbReference type="NCBIfam" id="TIGR03705">
    <property type="entry name" value="poly_P_kin"/>
    <property type="match status" value="1"/>
</dbReference>
<comment type="catalytic activity">
    <reaction evidence="8 9">
        <text>[phosphate](n) + ATP = [phosphate](n+1) + ADP</text>
        <dbReference type="Rhea" id="RHEA:19573"/>
        <dbReference type="Rhea" id="RHEA-COMP:9859"/>
        <dbReference type="Rhea" id="RHEA-COMP:14280"/>
        <dbReference type="ChEBI" id="CHEBI:16838"/>
        <dbReference type="ChEBI" id="CHEBI:30616"/>
        <dbReference type="ChEBI" id="CHEBI:456216"/>
        <dbReference type="EC" id="2.7.4.1"/>
    </reaction>
</comment>
<dbReference type="NCBIfam" id="NF003917">
    <property type="entry name" value="PRK05443.1-1"/>
    <property type="match status" value="1"/>
</dbReference>
<keyword evidence="7 8" id="KW-0460">Magnesium</keyword>
<dbReference type="Proteomes" id="UP001198242">
    <property type="component" value="Unassembled WGS sequence"/>
</dbReference>
<evidence type="ECO:0000256" key="9">
    <source>
        <dbReference type="RuleBase" id="RU003800"/>
    </source>
</evidence>
<evidence type="ECO:0000256" key="8">
    <source>
        <dbReference type="HAMAP-Rule" id="MF_00347"/>
    </source>
</evidence>
<accession>A0AAE3E088</accession>
<dbReference type="SUPFAM" id="SSF56024">
    <property type="entry name" value="Phospholipase D/nuclease"/>
    <property type="match status" value="2"/>
</dbReference>
<dbReference type="NCBIfam" id="NF003920">
    <property type="entry name" value="PRK05443.2-1"/>
    <property type="match status" value="1"/>
</dbReference>
<dbReference type="FunFam" id="3.30.870.10:FF:000001">
    <property type="entry name" value="Polyphosphate kinase"/>
    <property type="match status" value="1"/>
</dbReference>
<keyword evidence="3 8" id="KW-0479">Metal-binding</keyword>
<feature type="active site" description="Phosphohistidine intermediate" evidence="8">
    <location>
        <position position="434"/>
    </location>
</feature>
<dbReference type="SUPFAM" id="SSF140356">
    <property type="entry name" value="PPK N-terminal domain-like"/>
    <property type="match status" value="1"/>
</dbReference>
<feature type="binding site" evidence="8">
    <location>
        <position position="591"/>
    </location>
    <ligand>
        <name>ATP</name>
        <dbReference type="ChEBI" id="CHEBI:30616"/>
    </ligand>
</feature>